<feature type="transmembrane region" description="Helical" evidence="1">
    <location>
        <begin position="51"/>
        <end position="70"/>
    </location>
</feature>
<evidence type="ECO:0000313" key="2">
    <source>
        <dbReference type="EMBL" id="OGY40730.1"/>
    </source>
</evidence>
<dbReference type="AlphaFoldDB" id="A0A1G1XMA1"/>
<keyword evidence="1" id="KW-0472">Membrane</keyword>
<keyword evidence="1" id="KW-1133">Transmembrane helix</keyword>
<dbReference type="STRING" id="1797529.A2570_01190"/>
<evidence type="ECO:0000313" key="3">
    <source>
        <dbReference type="Proteomes" id="UP000178570"/>
    </source>
</evidence>
<name>A0A1G1XMA1_9BACT</name>
<sequence>MNTILKTLFSNLEPTIIILGVVFAGLWIVMRDPIGRLLDRMGGNGAKAGSALWPIGITIASIVVAMIVAMPETFKELVAPSIRVANVEAAGFEASQTTSEVFTARKERDVAAFKAEAAKDNARARAFDGTIADPAQALEPAAQVAVREWNDATDPNATPQSMTTEKTTTVIEYDREWNSSTNSYELVEKGQTVTKTETERKVSPGLMTGLILGLVVALIAIFGSRGGKS</sequence>
<evidence type="ECO:0000256" key="1">
    <source>
        <dbReference type="SAM" id="Phobius"/>
    </source>
</evidence>
<comment type="caution">
    <text evidence="2">The sequence shown here is derived from an EMBL/GenBank/DDBJ whole genome shotgun (WGS) entry which is preliminary data.</text>
</comment>
<keyword evidence="1" id="KW-0812">Transmembrane</keyword>
<reference evidence="2 3" key="1">
    <citation type="journal article" date="2016" name="Nat. Commun.">
        <title>Thousands of microbial genomes shed light on interconnected biogeochemical processes in an aquifer system.</title>
        <authorList>
            <person name="Anantharaman K."/>
            <person name="Brown C.T."/>
            <person name="Hug L.A."/>
            <person name="Sharon I."/>
            <person name="Castelle C.J."/>
            <person name="Probst A.J."/>
            <person name="Thomas B.C."/>
            <person name="Singh A."/>
            <person name="Wilkins M.J."/>
            <person name="Karaoz U."/>
            <person name="Brodie E.L."/>
            <person name="Williams K.H."/>
            <person name="Hubbard S.S."/>
            <person name="Banfield J.F."/>
        </authorList>
    </citation>
    <scope>NUCLEOTIDE SEQUENCE [LARGE SCALE GENOMIC DNA]</scope>
</reference>
<proteinExistence type="predicted"/>
<gene>
    <name evidence="2" type="ORF">A2570_01190</name>
</gene>
<organism evidence="2 3">
    <name type="scientific">Candidatus Brennerbacteria bacterium RIFOXYD1_FULL_41_16</name>
    <dbReference type="NCBI Taxonomy" id="1797529"/>
    <lineage>
        <taxon>Bacteria</taxon>
        <taxon>Candidatus Brenneribacteriota</taxon>
    </lineage>
</organism>
<feature type="transmembrane region" description="Helical" evidence="1">
    <location>
        <begin position="12"/>
        <end position="30"/>
    </location>
</feature>
<dbReference type="Proteomes" id="UP000178570">
    <property type="component" value="Unassembled WGS sequence"/>
</dbReference>
<protein>
    <submittedName>
        <fullName evidence="2">Uncharacterized protein</fullName>
    </submittedName>
</protein>
<feature type="transmembrane region" description="Helical" evidence="1">
    <location>
        <begin position="205"/>
        <end position="223"/>
    </location>
</feature>
<accession>A0A1G1XMA1</accession>
<dbReference type="EMBL" id="MHHY01000006">
    <property type="protein sequence ID" value="OGY40730.1"/>
    <property type="molecule type" value="Genomic_DNA"/>
</dbReference>